<dbReference type="PROSITE" id="PS51677">
    <property type="entry name" value="NODB"/>
    <property type="match status" value="1"/>
</dbReference>
<dbReference type="Pfam" id="PF01522">
    <property type="entry name" value="Polysacc_deac_1"/>
    <property type="match status" value="1"/>
</dbReference>
<protein>
    <submittedName>
        <fullName evidence="2">Polysaccharide deacetylase family sporulation protein PdaB</fullName>
    </submittedName>
</protein>
<dbReference type="SUPFAM" id="SSF88713">
    <property type="entry name" value="Glycoside hydrolase/deacetylase"/>
    <property type="match status" value="1"/>
</dbReference>
<dbReference type="GO" id="GO:0016020">
    <property type="term" value="C:membrane"/>
    <property type="evidence" value="ECO:0007669"/>
    <property type="project" value="TreeGrafter"/>
</dbReference>
<proteinExistence type="predicted"/>
<dbReference type="AlphaFoldDB" id="A0A366I5T6"/>
<name>A0A366I5T6_9FIRM</name>
<dbReference type="InterPro" id="IPR014132">
    <property type="entry name" value="PdaB-like"/>
</dbReference>
<evidence type="ECO:0000259" key="1">
    <source>
        <dbReference type="PROSITE" id="PS51677"/>
    </source>
</evidence>
<dbReference type="PANTHER" id="PTHR10587:SF128">
    <property type="entry name" value="POLYSACCHARIDE DEACETYLASE PDAB-RELATED"/>
    <property type="match status" value="1"/>
</dbReference>
<dbReference type="OrthoDB" id="9806342at2"/>
<dbReference type="Gene3D" id="3.20.20.370">
    <property type="entry name" value="Glycoside hydrolase/deacetylase"/>
    <property type="match status" value="1"/>
</dbReference>
<dbReference type="Proteomes" id="UP000253490">
    <property type="component" value="Unassembled WGS sequence"/>
</dbReference>
<dbReference type="GO" id="GO:0005975">
    <property type="term" value="P:carbohydrate metabolic process"/>
    <property type="evidence" value="ECO:0007669"/>
    <property type="project" value="InterPro"/>
</dbReference>
<gene>
    <name evidence="2" type="ORF">DES36_10971</name>
</gene>
<evidence type="ECO:0000313" key="2">
    <source>
        <dbReference type="EMBL" id="RBP63853.1"/>
    </source>
</evidence>
<dbReference type="EMBL" id="QNRX01000009">
    <property type="protein sequence ID" value="RBP63853.1"/>
    <property type="molecule type" value="Genomic_DNA"/>
</dbReference>
<evidence type="ECO:0000313" key="3">
    <source>
        <dbReference type="Proteomes" id="UP000253490"/>
    </source>
</evidence>
<dbReference type="InterPro" id="IPR002509">
    <property type="entry name" value="NODB_dom"/>
</dbReference>
<organism evidence="2 3">
    <name type="scientific">Alkalibaculum bacchi</name>
    <dbReference type="NCBI Taxonomy" id="645887"/>
    <lineage>
        <taxon>Bacteria</taxon>
        <taxon>Bacillati</taxon>
        <taxon>Bacillota</taxon>
        <taxon>Clostridia</taxon>
        <taxon>Eubacteriales</taxon>
        <taxon>Eubacteriaceae</taxon>
        <taxon>Alkalibaculum</taxon>
    </lineage>
</organism>
<dbReference type="NCBIfam" id="TIGR02764">
    <property type="entry name" value="spore_ybaN_pdaB"/>
    <property type="match status" value="1"/>
</dbReference>
<accession>A0A366I5T6</accession>
<dbReference type="InterPro" id="IPR011330">
    <property type="entry name" value="Glyco_hydro/deAcase_b/a-brl"/>
</dbReference>
<reference evidence="2 3" key="1">
    <citation type="submission" date="2018-06" db="EMBL/GenBank/DDBJ databases">
        <title>Genomic Encyclopedia of Type Strains, Phase IV (KMG-IV): sequencing the most valuable type-strain genomes for metagenomic binning, comparative biology and taxonomic classification.</title>
        <authorList>
            <person name="Goeker M."/>
        </authorList>
    </citation>
    <scope>NUCLEOTIDE SEQUENCE [LARGE SCALE GENOMIC DNA]</scope>
    <source>
        <strain evidence="2 3">DSM 22112</strain>
    </source>
</reference>
<dbReference type="PANTHER" id="PTHR10587">
    <property type="entry name" value="GLYCOSYL TRANSFERASE-RELATED"/>
    <property type="match status" value="1"/>
</dbReference>
<dbReference type="InterPro" id="IPR050248">
    <property type="entry name" value="Polysacc_deacetylase_ArnD"/>
</dbReference>
<dbReference type="CDD" id="cd10917">
    <property type="entry name" value="CE4_NodB_like_6s_7s"/>
    <property type="match status" value="1"/>
</dbReference>
<comment type="caution">
    <text evidence="2">The sequence shown here is derived from an EMBL/GenBank/DDBJ whole genome shotgun (WGS) entry which is preliminary data.</text>
</comment>
<keyword evidence="3" id="KW-1185">Reference proteome</keyword>
<feature type="domain" description="NodB homology" evidence="1">
    <location>
        <begin position="56"/>
        <end position="233"/>
    </location>
</feature>
<dbReference type="RefSeq" id="WP_113920725.1">
    <property type="nucleotide sequence ID" value="NZ_QNRX01000009.1"/>
</dbReference>
<sequence length="259" mass="29423">MKVYFLSKKTMVIIAAILVVIILSLVFMTSKGEGLASVFNAQEKLLPIYSVDKEDKTIAISFDAAWGDEFTQEILDILKKEDIKTTFFLVGMWVDKYPEQVQAIADAGHEIGNHSSSHPDMTKLDKNKMKEELNSTNEKISKYKELDTFLFRPPFGAYNNDLIKTVEELGGYTIQWDVDSLDWKNEGAEQIVNRVVSNVKPGSIVLFHNNAEYTTQALPTIIKELKDQGYTIVPISELIYKENYTMDHTGKQIQNNVKN</sequence>
<dbReference type="GO" id="GO:0016810">
    <property type="term" value="F:hydrolase activity, acting on carbon-nitrogen (but not peptide) bonds"/>
    <property type="evidence" value="ECO:0007669"/>
    <property type="project" value="InterPro"/>
</dbReference>